<dbReference type="Pfam" id="PF03724">
    <property type="entry name" value="META"/>
    <property type="match status" value="1"/>
</dbReference>
<feature type="domain" description="DUF306" evidence="3">
    <location>
        <begin position="91"/>
        <end position="173"/>
    </location>
</feature>
<dbReference type="Proteomes" id="UP000033566">
    <property type="component" value="Chromosome"/>
</dbReference>
<evidence type="ECO:0000256" key="1">
    <source>
        <dbReference type="SAM" id="MobiDB-lite"/>
    </source>
</evidence>
<evidence type="ECO:0000313" key="5">
    <source>
        <dbReference type="Proteomes" id="UP000033566"/>
    </source>
</evidence>
<evidence type="ECO:0000259" key="3">
    <source>
        <dbReference type="Pfam" id="PF03724"/>
    </source>
</evidence>
<proteinExistence type="predicted"/>
<accession>A0A0F6TBA1</accession>
<dbReference type="PANTHER" id="PTHR35535:SF2">
    <property type="entry name" value="DUF306 DOMAIN-CONTAINING PROTEIN"/>
    <property type="match status" value="1"/>
</dbReference>
<reference evidence="4 5" key="1">
    <citation type="journal article" date="2015" name="Genome Announc.">
        <title>Complete Genome Sequence of Corynebacterium camporealensis DSM 44610, Isolated from the Milk of a Manchega Sheep with Subclinical Mastitis.</title>
        <authorList>
            <person name="Ruckert C."/>
            <person name="Albersmeier A."/>
            <person name="Winkler A."/>
            <person name="Tauch A."/>
        </authorList>
    </citation>
    <scope>NUCLEOTIDE SEQUENCE [LARGE SCALE GENOMIC DNA]</scope>
    <source>
        <strain evidence="4 5">DSM 44610</strain>
    </source>
</reference>
<keyword evidence="2" id="KW-0732">Signal</keyword>
<dbReference type="Gene3D" id="2.40.128.270">
    <property type="match status" value="1"/>
</dbReference>
<organism evidence="4 5">
    <name type="scientific">Corynebacterium camporealensis</name>
    <dbReference type="NCBI Taxonomy" id="161896"/>
    <lineage>
        <taxon>Bacteria</taxon>
        <taxon>Bacillati</taxon>
        <taxon>Actinomycetota</taxon>
        <taxon>Actinomycetes</taxon>
        <taxon>Mycobacteriales</taxon>
        <taxon>Corynebacteriaceae</taxon>
        <taxon>Corynebacterium</taxon>
    </lineage>
</organism>
<feature type="region of interest" description="Disordered" evidence="1">
    <location>
        <begin position="33"/>
        <end position="56"/>
    </location>
</feature>
<feature type="signal peptide" evidence="2">
    <location>
        <begin position="1"/>
        <end position="28"/>
    </location>
</feature>
<dbReference type="RefSeq" id="WP_052737446.1">
    <property type="nucleotide sequence ID" value="NZ_CP011311.1"/>
</dbReference>
<feature type="chain" id="PRO_5002509884" evidence="2">
    <location>
        <begin position="29"/>
        <end position="185"/>
    </location>
</feature>
<evidence type="ECO:0000256" key="2">
    <source>
        <dbReference type="SAM" id="SignalP"/>
    </source>
</evidence>
<dbReference type="OrthoDB" id="4424955at2"/>
<dbReference type="InterPro" id="IPR005184">
    <property type="entry name" value="DUF306_Meta_HslJ"/>
</dbReference>
<name>A0A0F6TBA1_9CORY</name>
<dbReference type="HOGENOM" id="CLU_128092_0_0_11"/>
<evidence type="ECO:0000313" key="4">
    <source>
        <dbReference type="EMBL" id="AKE38999.1"/>
    </source>
</evidence>
<sequence length="185" mass="19250">MASTLFAKTLSASAAAVAAFTMAGIAQAQTIPEEPAAQSTAGETAVQPEVQDAPQVSEDQTMIVPLPEDAQQQQLKGSANGIAGSLESSVNPNVTMTFSEDGNLNFNDGCNSGFTTYEFTEDGALQVGELATTRMACDEDTQADVDAFTSILTSNPHFYRVDGQTLMLGSPEGAIEFVAAQQADA</sequence>
<protein>
    <submittedName>
        <fullName evidence="4">META domain protein</fullName>
    </submittedName>
</protein>
<gene>
    <name evidence="4" type="ORF">UL81_05135</name>
</gene>
<dbReference type="KEGG" id="ccj:UL81_05135"/>
<dbReference type="EMBL" id="CP011311">
    <property type="protein sequence ID" value="AKE38999.1"/>
    <property type="molecule type" value="Genomic_DNA"/>
</dbReference>
<dbReference type="PATRIC" id="fig|161896.4.peg.1010"/>
<keyword evidence="5" id="KW-1185">Reference proteome</keyword>
<dbReference type="InterPro" id="IPR038670">
    <property type="entry name" value="HslJ-like_sf"/>
</dbReference>
<dbReference type="PANTHER" id="PTHR35535">
    <property type="entry name" value="HEAT SHOCK PROTEIN HSLJ"/>
    <property type="match status" value="1"/>
</dbReference>
<dbReference type="InterPro" id="IPR053147">
    <property type="entry name" value="Hsp_HslJ-like"/>
</dbReference>
<dbReference type="AlphaFoldDB" id="A0A0F6TBA1"/>